<sequence length="277" mass="31261">MKNIIKRFLLYLLLLSSLITNAGPGDPCALATLVSDLSTSGTEFKTVVKESDGFNAWLILNNEAPSLRTNIEEIKLVSKNLDEINNAGGYIKWKDLKDIEKFPTPLNEGKNIFKGYASDYLKAKTRFKQFRENTIYELRKKYSGNELLEEIQKFDKRNLAYFDGKIDNLYITSSDVKISGNKFDGEPIFDSYKIDKQSNINTDTAWSREFDTEYVGLSEIAQKLGGKKGTILSKVKGEITIASELPYCISCQGVIQDFANMFPNVKINLVDGIKNIK</sequence>
<name>A0ABM8KM02_9FLAO</name>
<evidence type="ECO:0008006" key="4">
    <source>
        <dbReference type="Google" id="ProtNLM"/>
    </source>
</evidence>
<keyword evidence="1" id="KW-0732">Signal</keyword>
<protein>
    <recommendedName>
        <fullName evidence="4">The BURPS668_1122 family of deaminases</fullName>
    </recommendedName>
</protein>
<organism evidence="2 3">
    <name type="scientific">Flavobacterium collinsii</name>
    <dbReference type="NCBI Taxonomy" id="1114861"/>
    <lineage>
        <taxon>Bacteria</taxon>
        <taxon>Pseudomonadati</taxon>
        <taxon>Bacteroidota</taxon>
        <taxon>Flavobacteriia</taxon>
        <taxon>Flavobacteriales</taxon>
        <taxon>Flavobacteriaceae</taxon>
        <taxon>Flavobacterium</taxon>
    </lineage>
</organism>
<dbReference type="InterPro" id="IPR032721">
    <property type="entry name" value="Toxin-deaminase"/>
</dbReference>
<evidence type="ECO:0000313" key="2">
    <source>
        <dbReference type="EMBL" id="CAA9200783.1"/>
    </source>
</evidence>
<dbReference type="RefSeq" id="WP_173967311.1">
    <property type="nucleotide sequence ID" value="NZ_CADCST010000105.1"/>
</dbReference>
<proteinExistence type="predicted"/>
<feature type="signal peptide" evidence="1">
    <location>
        <begin position="1"/>
        <end position="22"/>
    </location>
</feature>
<dbReference type="Proteomes" id="UP000474567">
    <property type="component" value="Unassembled WGS sequence"/>
</dbReference>
<evidence type="ECO:0000313" key="3">
    <source>
        <dbReference type="Proteomes" id="UP000474567"/>
    </source>
</evidence>
<dbReference type="Pfam" id="PF14424">
    <property type="entry name" value="Toxin-deaminase"/>
    <property type="match status" value="1"/>
</dbReference>
<keyword evidence="3" id="KW-1185">Reference proteome</keyword>
<evidence type="ECO:0000256" key="1">
    <source>
        <dbReference type="SAM" id="SignalP"/>
    </source>
</evidence>
<dbReference type="EMBL" id="CADCST010000105">
    <property type="protein sequence ID" value="CAA9200783.1"/>
    <property type="molecule type" value="Genomic_DNA"/>
</dbReference>
<feature type="chain" id="PRO_5046214927" description="The BURPS668_1122 family of deaminases" evidence="1">
    <location>
        <begin position="23"/>
        <end position="277"/>
    </location>
</feature>
<gene>
    <name evidence="2" type="ORF">FLACOL7796_03440</name>
</gene>
<accession>A0ABM8KM02</accession>
<reference evidence="2 3" key="1">
    <citation type="submission" date="2020-02" db="EMBL/GenBank/DDBJ databases">
        <authorList>
            <person name="Criscuolo A."/>
        </authorList>
    </citation>
    <scope>NUCLEOTIDE SEQUENCE [LARGE SCALE GENOMIC DNA]</scope>
    <source>
        <strain evidence="2">CECT7796</strain>
    </source>
</reference>
<comment type="caution">
    <text evidence="2">The sequence shown here is derived from an EMBL/GenBank/DDBJ whole genome shotgun (WGS) entry which is preliminary data.</text>
</comment>